<dbReference type="EMBL" id="JABSTR010000001">
    <property type="protein sequence ID" value="KAH9360214.1"/>
    <property type="molecule type" value="Genomic_DNA"/>
</dbReference>
<gene>
    <name evidence="2" type="ORF">HPB48_016877</name>
</gene>
<dbReference type="OrthoDB" id="6512014at2759"/>
<dbReference type="VEuPathDB" id="VectorBase:HLOH_041366"/>
<comment type="caution">
    <text evidence="2">The sequence shown here is derived from an EMBL/GenBank/DDBJ whole genome shotgun (WGS) entry which is preliminary data.</text>
</comment>
<dbReference type="AlphaFoldDB" id="A0A9J6F6T4"/>
<evidence type="ECO:0000313" key="3">
    <source>
        <dbReference type="Proteomes" id="UP000821853"/>
    </source>
</evidence>
<dbReference type="Proteomes" id="UP000821853">
    <property type="component" value="Chromosome 1"/>
</dbReference>
<evidence type="ECO:0000256" key="1">
    <source>
        <dbReference type="SAM" id="MobiDB-lite"/>
    </source>
</evidence>
<protein>
    <submittedName>
        <fullName evidence="2">Uncharacterized protein</fullName>
    </submittedName>
</protein>
<name>A0A9J6F6T4_HAELO</name>
<feature type="region of interest" description="Disordered" evidence="1">
    <location>
        <begin position="108"/>
        <end position="132"/>
    </location>
</feature>
<keyword evidence="3" id="KW-1185">Reference proteome</keyword>
<accession>A0A9J6F6T4</accession>
<feature type="compositionally biased region" description="Polar residues" evidence="1">
    <location>
        <begin position="117"/>
        <end position="132"/>
    </location>
</feature>
<proteinExistence type="predicted"/>
<reference evidence="2 3" key="1">
    <citation type="journal article" date="2020" name="Cell">
        <title>Large-Scale Comparative Analyses of Tick Genomes Elucidate Their Genetic Diversity and Vector Capacities.</title>
        <authorList>
            <consortium name="Tick Genome and Microbiome Consortium (TIGMIC)"/>
            <person name="Jia N."/>
            <person name="Wang J."/>
            <person name="Shi W."/>
            <person name="Du L."/>
            <person name="Sun Y."/>
            <person name="Zhan W."/>
            <person name="Jiang J.F."/>
            <person name="Wang Q."/>
            <person name="Zhang B."/>
            <person name="Ji P."/>
            <person name="Bell-Sakyi L."/>
            <person name="Cui X.M."/>
            <person name="Yuan T.T."/>
            <person name="Jiang B.G."/>
            <person name="Yang W.F."/>
            <person name="Lam T.T."/>
            <person name="Chang Q.C."/>
            <person name="Ding S.J."/>
            <person name="Wang X.J."/>
            <person name="Zhu J.G."/>
            <person name="Ruan X.D."/>
            <person name="Zhao L."/>
            <person name="Wei J.T."/>
            <person name="Ye R.Z."/>
            <person name="Que T.C."/>
            <person name="Du C.H."/>
            <person name="Zhou Y.H."/>
            <person name="Cheng J.X."/>
            <person name="Dai P.F."/>
            <person name="Guo W.B."/>
            <person name="Han X.H."/>
            <person name="Huang E.J."/>
            <person name="Li L.F."/>
            <person name="Wei W."/>
            <person name="Gao Y.C."/>
            <person name="Liu J.Z."/>
            <person name="Shao H.Z."/>
            <person name="Wang X."/>
            <person name="Wang C.C."/>
            <person name="Yang T.C."/>
            <person name="Huo Q.B."/>
            <person name="Li W."/>
            <person name="Chen H.Y."/>
            <person name="Chen S.E."/>
            <person name="Zhou L.G."/>
            <person name="Ni X.B."/>
            <person name="Tian J.H."/>
            <person name="Sheng Y."/>
            <person name="Liu T."/>
            <person name="Pan Y.S."/>
            <person name="Xia L.Y."/>
            <person name="Li J."/>
            <person name="Zhao F."/>
            <person name="Cao W.C."/>
        </authorList>
    </citation>
    <scope>NUCLEOTIDE SEQUENCE [LARGE SCALE GENOMIC DNA]</scope>
    <source>
        <strain evidence="2">HaeL-2018</strain>
    </source>
</reference>
<organism evidence="2 3">
    <name type="scientific">Haemaphysalis longicornis</name>
    <name type="common">Bush tick</name>
    <dbReference type="NCBI Taxonomy" id="44386"/>
    <lineage>
        <taxon>Eukaryota</taxon>
        <taxon>Metazoa</taxon>
        <taxon>Ecdysozoa</taxon>
        <taxon>Arthropoda</taxon>
        <taxon>Chelicerata</taxon>
        <taxon>Arachnida</taxon>
        <taxon>Acari</taxon>
        <taxon>Parasitiformes</taxon>
        <taxon>Ixodida</taxon>
        <taxon>Ixodoidea</taxon>
        <taxon>Ixodidae</taxon>
        <taxon>Haemaphysalinae</taxon>
        <taxon>Haemaphysalis</taxon>
    </lineage>
</organism>
<sequence>MHASLEETEYEMTEDFFKKFDITSKQQNVDILRAGFVTRTHLVDYVNNADRGISDLHKAIIRIMQENPKRQYVQALKALKVTTLKTIEMSAQEASWFLLKQDMSDKSRDAKYIPPASQKNGHASTRASSKWP</sequence>
<evidence type="ECO:0000313" key="2">
    <source>
        <dbReference type="EMBL" id="KAH9360214.1"/>
    </source>
</evidence>